<gene>
    <name evidence="2" type="primary">B1272H04.17</name>
</gene>
<organism evidence="2 3">
    <name type="scientific">Oryza sativa subsp. japonica</name>
    <name type="common">Rice</name>
    <dbReference type="NCBI Taxonomy" id="39947"/>
    <lineage>
        <taxon>Eukaryota</taxon>
        <taxon>Viridiplantae</taxon>
        <taxon>Streptophyta</taxon>
        <taxon>Embryophyta</taxon>
        <taxon>Tracheophyta</taxon>
        <taxon>Spermatophyta</taxon>
        <taxon>Magnoliopsida</taxon>
        <taxon>Liliopsida</taxon>
        <taxon>Poales</taxon>
        <taxon>Poaceae</taxon>
        <taxon>BOP clade</taxon>
        <taxon>Oryzoideae</taxon>
        <taxon>Oryzeae</taxon>
        <taxon>Oryzinae</taxon>
        <taxon>Oryza</taxon>
        <taxon>Oryza sativa</taxon>
    </lineage>
</organism>
<evidence type="ECO:0000313" key="2">
    <source>
        <dbReference type="EMBL" id="BAC84895.1"/>
    </source>
</evidence>
<reference evidence="3" key="1">
    <citation type="journal article" date="2005" name="Nature">
        <title>The map-based sequence of the rice genome.</title>
        <authorList>
            <consortium name="International rice genome sequencing project (IRGSP)"/>
            <person name="Matsumoto T."/>
            <person name="Wu J."/>
            <person name="Kanamori H."/>
            <person name="Katayose Y."/>
            <person name="Fujisawa M."/>
            <person name="Namiki N."/>
            <person name="Mizuno H."/>
            <person name="Yamamoto K."/>
            <person name="Antonio B.A."/>
            <person name="Baba T."/>
            <person name="Sakata K."/>
            <person name="Nagamura Y."/>
            <person name="Aoki H."/>
            <person name="Arikawa K."/>
            <person name="Arita K."/>
            <person name="Bito T."/>
            <person name="Chiden Y."/>
            <person name="Fujitsuka N."/>
            <person name="Fukunaka R."/>
            <person name="Hamada M."/>
            <person name="Harada C."/>
            <person name="Hayashi A."/>
            <person name="Hijishita S."/>
            <person name="Honda M."/>
            <person name="Hosokawa S."/>
            <person name="Ichikawa Y."/>
            <person name="Idonuma A."/>
            <person name="Iijima M."/>
            <person name="Ikeda M."/>
            <person name="Ikeno M."/>
            <person name="Ito K."/>
            <person name="Ito S."/>
            <person name="Ito T."/>
            <person name="Ito Y."/>
            <person name="Ito Y."/>
            <person name="Iwabuchi A."/>
            <person name="Kamiya K."/>
            <person name="Karasawa W."/>
            <person name="Kurita K."/>
            <person name="Katagiri S."/>
            <person name="Kikuta A."/>
            <person name="Kobayashi H."/>
            <person name="Kobayashi N."/>
            <person name="Machita K."/>
            <person name="Maehara T."/>
            <person name="Masukawa M."/>
            <person name="Mizubayashi T."/>
            <person name="Mukai Y."/>
            <person name="Nagasaki H."/>
            <person name="Nagata Y."/>
            <person name="Naito S."/>
            <person name="Nakashima M."/>
            <person name="Nakama Y."/>
            <person name="Nakamichi Y."/>
            <person name="Nakamura M."/>
            <person name="Meguro A."/>
            <person name="Negishi M."/>
            <person name="Ohta I."/>
            <person name="Ohta T."/>
            <person name="Okamoto M."/>
            <person name="Ono N."/>
            <person name="Saji S."/>
            <person name="Sakaguchi M."/>
            <person name="Sakai K."/>
            <person name="Shibata M."/>
            <person name="Shimokawa T."/>
            <person name="Song J."/>
            <person name="Takazaki Y."/>
            <person name="Terasawa K."/>
            <person name="Tsugane M."/>
            <person name="Tsuji K."/>
            <person name="Ueda S."/>
            <person name="Waki K."/>
            <person name="Yamagata H."/>
            <person name="Yamamoto M."/>
            <person name="Yamamoto S."/>
            <person name="Yamane H."/>
            <person name="Yoshiki S."/>
            <person name="Yoshihara R."/>
            <person name="Yukawa K."/>
            <person name="Zhong H."/>
            <person name="Yano M."/>
            <person name="Yuan Q."/>
            <person name="Ouyang S."/>
            <person name="Liu J."/>
            <person name="Jones K.M."/>
            <person name="Gansberger K."/>
            <person name="Moffat K."/>
            <person name="Hill J."/>
            <person name="Bera J."/>
            <person name="Fadrosh D."/>
            <person name="Jin S."/>
            <person name="Johri S."/>
            <person name="Kim M."/>
            <person name="Overton L."/>
            <person name="Reardon M."/>
            <person name="Tsitrin T."/>
            <person name="Vuong H."/>
            <person name="Weaver B."/>
            <person name="Ciecko A."/>
            <person name="Tallon L."/>
            <person name="Jackson J."/>
            <person name="Pai G."/>
            <person name="Aken S.V."/>
            <person name="Utterback T."/>
            <person name="Reidmuller S."/>
            <person name="Feldblyum T."/>
            <person name="Hsiao J."/>
            <person name="Zismann V."/>
            <person name="Iobst S."/>
            <person name="de Vazeille A.R."/>
            <person name="Buell C.R."/>
            <person name="Ying K."/>
            <person name="Li Y."/>
            <person name="Lu T."/>
            <person name="Huang Y."/>
            <person name="Zhao Q."/>
            <person name="Feng Q."/>
            <person name="Zhang L."/>
            <person name="Zhu J."/>
            <person name="Weng Q."/>
            <person name="Mu J."/>
            <person name="Lu Y."/>
            <person name="Fan D."/>
            <person name="Liu Y."/>
            <person name="Guan J."/>
            <person name="Zhang Y."/>
            <person name="Yu S."/>
            <person name="Liu X."/>
            <person name="Zhang Y."/>
            <person name="Hong G."/>
            <person name="Han B."/>
            <person name="Choisne N."/>
            <person name="Demange N."/>
            <person name="Orjeda G."/>
            <person name="Samain S."/>
            <person name="Cattolico L."/>
            <person name="Pelletier E."/>
            <person name="Couloux A."/>
            <person name="Segurens B."/>
            <person name="Wincker P."/>
            <person name="D'Hont A."/>
            <person name="Scarpelli C."/>
            <person name="Weissenbach J."/>
            <person name="Salanoubat M."/>
            <person name="Quetier F."/>
            <person name="Yu Y."/>
            <person name="Kim H.R."/>
            <person name="Rambo T."/>
            <person name="Currie J."/>
            <person name="Collura K."/>
            <person name="Luo M."/>
            <person name="Yang T."/>
            <person name="Ammiraju J.S.S."/>
            <person name="Engler F."/>
            <person name="Soderlund C."/>
            <person name="Wing R.A."/>
            <person name="Palmer L.E."/>
            <person name="de la Bastide M."/>
            <person name="Spiegel L."/>
            <person name="Nascimento L."/>
            <person name="Zutavern T."/>
            <person name="O'Shaughnessy A."/>
            <person name="Dike S."/>
            <person name="Dedhia N."/>
            <person name="Preston R."/>
            <person name="Balija V."/>
            <person name="McCombie W.R."/>
            <person name="Chow T."/>
            <person name="Chen H."/>
            <person name="Chung M."/>
            <person name="Chen C."/>
            <person name="Shaw J."/>
            <person name="Wu H."/>
            <person name="Hsiao K."/>
            <person name="Chao Y."/>
            <person name="Chu M."/>
            <person name="Cheng C."/>
            <person name="Hour A."/>
            <person name="Lee P."/>
            <person name="Lin S."/>
            <person name="Lin Y."/>
            <person name="Liou J."/>
            <person name="Liu S."/>
            <person name="Hsing Y."/>
            <person name="Raghuvanshi S."/>
            <person name="Mohanty A."/>
            <person name="Bharti A.K."/>
            <person name="Gaur A."/>
            <person name="Gupta V."/>
            <person name="Kumar D."/>
            <person name="Ravi V."/>
            <person name="Vij S."/>
            <person name="Kapur A."/>
            <person name="Khurana P."/>
            <person name="Khurana P."/>
            <person name="Khurana J.P."/>
            <person name="Tyagi A.K."/>
            <person name="Gaikwad K."/>
            <person name="Singh A."/>
            <person name="Dalal V."/>
            <person name="Srivastava S."/>
            <person name="Dixit A."/>
            <person name="Pal A.K."/>
            <person name="Ghazi I.A."/>
            <person name="Yadav M."/>
            <person name="Pandit A."/>
            <person name="Bhargava A."/>
            <person name="Sureshbabu K."/>
            <person name="Batra K."/>
            <person name="Sharma T.R."/>
            <person name="Mohapatra T."/>
            <person name="Singh N.K."/>
            <person name="Messing J."/>
            <person name="Nelson A.B."/>
            <person name="Fuks G."/>
            <person name="Kavchok S."/>
            <person name="Keizer G."/>
            <person name="Linton E."/>
            <person name="Llaca V."/>
            <person name="Song R."/>
            <person name="Tanyolac B."/>
            <person name="Young S."/>
            <person name="Ho-Il K."/>
            <person name="Hahn J.H."/>
            <person name="Sangsakoo G."/>
            <person name="Vanavichit A."/>
            <person name="de Mattos Luiz.A.T."/>
            <person name="Zimmer P.D."/>
            <person name="Malone G."/>
            <person name="Dellagostin O."/>
            <person name="de Oliveira A.C."/>
            <person name="Bevan M."/>
            <person name="Bancroft I."/>
            <person name="Minx P."/>
            <person name="Cordum H."/>
            <person name="Wilson R."/>
            <person name="Cheng Z."/>
            <person name="Jin W."/>
            <person name="Jiang J."/>
            <person name="Leong S.A."/>
            <person name="Iwama H."/>
            <person name="Gojobori T."/>
            <person name="Itoh T."/>
            <person name="Niimura Y."/>
            <person name="Fujii Y."/>
            <person name="Habara T."/>
            <person name="Sakai H."/>
            <person name="Sato Y."/>
            <person name="Wilson G."/>
            <person name="Kumar K."/>
            <person name="McCouch S."/>
            <person name="Juretic N."/>
            <person name="Hoen D."/>
            <person name="Wright S."/>
            <person name="Bruskiewich R."/>
            <person name="Bureau T."/>
            <person name="Miyao A."/>
            <person name="Hirochika H."/>
            <person name="Nishikawa T."/>
            <person name="Kadowaki K."/>
            <person name="Sugiura M."/>
            <person name="Burr B."/>
            <person name="Sasaki T."/>
        </authorList>
    </citation>
    <scope>NUCLEOTIDE SEQUENCE [LARGE SCALE GENOMIC DNA]</scope>
    <source>
        <strain evidence="3">cv. Nipponbare</strain>
    </source>
</reference>
<feature type="signal peptide" evidence="1">
    <location>
        <begin position="1"/>
        <end position="19"/>
    </location>
</feature>
<protein>
    <recommendedName>
        <fullName evidence="4">Secreted protein</fullName>
    </recommendedName>
</protein>
<reference evidence="3" key="2">
    <citation type="journal article" date="2008" name="Nucleic Acids Res.">
        <title>The rice annotation project database (RAP-DB): 2008 update.</title>
        <authorList>
            <consortium name="The rice annotation project (RAP)"/>
        </authorList>
    </citation>
    <scope>GENOME REANNOTATION</scope>
    <source>
        <strain evidence="3">cv. Nipponbare</strain>
    </source>
</reference>
<keyword evidence="1" id="KW-0732">Signal</keyword>
<sequence>MSLSLCWALMVYACGRGESESDPTQKHYTSERGNDSKVEYNHRTQQATTMMQTCKGIQGEVSPPSPAGNEQLPLVPRWIQKPQRLSQGPSKLHHSHPSLGTSAKGKLYYISSNYPFPLVASVVCLPGFPANRSSIAMGATSKTMQLQPTIQSHFSWIIMTNDMAGCPEHAARHDTKCLIL</sequence>
<dbReference type="Proteomes" id="UP000000763">
    <property type="component" value="Chromosome 7"/>
</dbReference>
<dbReference type="AlphaFoldDB" id="Q6YS78"/>
<evidence type="ECO:0000256" key="1">
    <source>
        <dbReference type="SAM" id="SignalP"/>
    </source>
</evidence>
<proteinExistence type="predicted"/>
<evidence type="ECO:0000313" key="3">
    <source>
        <dbReference type="Proteomes" id="UP000000763"/>
    </source>
</evidence>
<dbReference type="EMBL" id="AP006479">
    <property type="protein sequence ID" value="BAC84895.1"/>
    <property type="molecule type" value="Genomic_DNA"/>
</dbReference>
<name>Q6YS78_ORYSJ</name>
<feature type="chain" id="PRO_5004283527" description="Secreted protein" evidence="1">
    <location>
        <begin position="20"/>
        <end position="180"/>
    </location>
</feature>
<evidence type="ECO:0008006" key="4">
    <source>
        <dbReference type="Google" id="ProtNLM"/>
    </source>
</evidence>
<accession>Q6YS78</accession>